<dbReference type="EMBL" id="HBIN01006298">
    <property type="protein sequence ID" value="CAE0434294.1"/>
    <property type="molecule type" value="Transcribed_RNA"/>
</dbReference>
<name>A0A7S3LQ15_9STRA</name>
<evidence type="ECO:0000256" key="1">
    <source>
        <dbReference type="SAM" id="MobiDB-lite"/>
    </source>
</evidence>
<sequence length="536" mass="61902">MNDTIFSIYKSGIPDDGVPMGPQDIKKQDITRQLYIRNCDCKMAGNISSIYQTVLALFNLSQDSFYYSNEIVNVFLEKMENTLATKVHRNEEKLAREILDSPLLARILAHILADKFKKSSLLDVSMEPLTPDVVESLLRHIVQQKFELRNPSGDIYDKFIRFLSGEQQHMMEISYTKQQQKQKQKQKNKNQDSDTMEIFHKKNQLEISVETNNYFEYSLAPDSDIPRNALNLPISVPILSLTYTVEGKRHNIDVYPTLQFLYSHHIQAQYISKEVKEAVENGSYLNISDFCKQFLEAAAVRYNQIHGHEDFIFDVGQTIILHGLTNSKYNGQRGKIVCPGDKEGRWGVQLINQTKALQLEDSENIWVHAENMQLVVGAENATDLNKNFPRHRLASIESADTMAQLDINLKHNYVRQNPQYTLAALREGVYVIGMKDQFNIHDLKFNPLSEHIQYVADEMGFVLFDKTGSKNVDILGPYFIEQYILMEVISKLEVAQNVLKYYVNHKDKLQRSVDAYDETQGKGFICWRFLFQNRKA</sequence>
<protein>
    <submittedName>
        <fullName evidence="2">Uncharacterized protein</fullName>
    </submittedName>
</protein>
<dbReference type="AlphaFoldDB" id="A0A7S3LQ15"/>
<organism evidence="2">
    <name type="scientific">Aplanochytrium stocchinoi</name>
    <dbReference type="NCBI Taxonomy" id="215587"/>
    <lineage>
        <taxon>Eukaryota</taxon>
        <taxon>Sar</taxon>
        <taxon>Stramenopiles</taxon>
        <taxon>Bigyra</taxon>
        <taxon>Labyrinthulomycetes</taxon>
        <taxon>Thraustochytrida</taxon>
        <taxon>Thraustochytriidae</taxon>
        <taxon>Aplanochytrium</taxon>
    </lineage>
</organism>
<accession>A0A7S3LQ15</accession>
<feature type="region of interest" description="Disordered" evidence="1">
    <location>
        <begin position="174"/>
        <end position="195"/>
    </location>
</feature>
<evidence type="ECO:0000313" key="2">
    <source>
        <dbReference type="EMBL" id="CAE0434294.1"/>
    </source>
</evidence>
<gene>
    <name evidence="2" type="ORF">ASTO00021_LOCUS4594</name>
</gene>
<reference evidence="2" key="1">
    <citation type="submission" date="2021-01" db="EMBL/GenBank/DDBJ databases">
        <authorList>
            <person name="Corre E."/>
            <person name="Pelletier E."/>
            <person name="Niang G."/>
            <person name="Scheremetjew M."/>
            <person name="Finn R."/>
            <person name="Kale V."/>
            <person name="Holt S."/>
            <person name="Cochrane G."/>
            <person name="Meng A."/>
            <person name="Brown T."/>
            <person name="Cohen L."/>
        </authorList>
    </citation>
    <scope>NUCLEOTIDE SEQUENCE</scope>
    <source>
        <strain evidence="2">GSBS06</strain>
    </source>
</reference>
<proteinExistence type="predicted"/>